<dbReference type="InterPro" id="IPR014284">
    <property type="entry name" value="RNA_pol_sigma-70_dom"/>
</dbReference>
<accession>A0ABU3QAK8</accession>
<dbReference type="Pfam" id="PF04542">
    <property type="entry name" value="Sigma70_r2"/>
    <property type="match status" value="1"/>
</dbReference>
<evidence type="ECO:0000259" key="6">
    <source>
        <dbReference type="Pfam" id="PF08281"/>
    </source>
</evidence>
<evidence type="ECO:0000313" key="8">
    <source>
        <dbReference type="Proteomes" id="UP001259572"/>
    </source>
</evidence>
<dbReference type="InterPro" id="IPR007627">
    <property type="entry name" value="RNA_pol_sigma70_r2"/>
</dbReference>
<evidence type="ECO:0000313" key="7">
    <source>
        <dbReference type="EMBL" id="MDT9600169.1"/>
    </source>
</evidence>
<dbReference type="InterPro" id="IPR013249">
    <property type="entry name" value="RNA_pol_sigma70_r4_t2"/>
</dbReference>
<dbReference type="RefSeq" id="WP_315727267.1">
    <property type="nucleotide sequence ID" value="NZ_JAVUPU010000007.1"/>
</dbReference>
<gene>
    <name evidence="7" type="ORF">RQX22_14505</name>
</gene>
<feature type="domain" description="RNA polymerase sigma factor 70 region 4 type 2" evidence="6">
    <location>
        <begin position="115"/>
        <end position="164"/>
    </location>
</feature>
<dbReference type="InterPro" id="IPR013324">
    <property type="entry name" value="RNA_pol_sigma_r3/r4-like"/>
</dbReference>
<proteinExistence type="inferred from homology"/>
<keyword evidence="4" id="KW-0804">Transcription</keyword>
<dbReference type="InterPro" id="IPR039425">
    <property type="entry name" value="RNA_pol_sigma-70-like"/>
</dbReference>
<evidence type="ECO:0000256" key="3">
    <source>
        <dbReference type="ARBA" id="ARBA00023082"/>
    </source>
</evidence>
<evidence type="ECO:0000256" key="1">
    <source>
        <dbReference type="ARBA" id="ARBA00010641"/>
    </source>
</evidence>
<dbReference type="Gene3D" id="1.10.1740.10">
    <property type="match status" value="1"/>
</dbReference>
<dbReference type="PANTHER" id="PTHR43133">
    <property type="entry name" value="RNA POLYMERASE ECF-TYPE SIGMA FACTO"/>
    <property type="match status" value="1"/>
</dbReference>
<evidence type="ECO:0000256" key="4">
    <source>
        <dbReference type="ARBA" id="ARBA00023163"/>
    </source>
</evidence>
<keyword evidence="3" id="KW-0731">Sigma factor</keyword>
<dbReference type="InterPro" id="IPR036388">
    <property type="entry name" value="WH-like_DNA-bd_sf"/>
</dbReference>
<protein>
    <submittedName>
        <fullName evidence="7">Sigma-70 family RNA polymerase sigma factor</fullName>
    </submittedName>
</protein>
<dbReference type="SUPFAM" id="SSF88946">
    <property type="entry name" value="Sigma2 domain of RNA polymerase sigma factors"/>
    <property type="match status" value="1"/>
</dbReference>
<comment type="caution">
    <text evidence="7">The sequence shown here is derived from an EMBL/GenBank/DDBJ whole genome shotgun (WGS) entry which is preliminary data.</text>
</comment>
<dbReference type="EMBL" id="JAVUPU010000007">
    <property type="protein sequence ID" value="MDT9600169.1"/>
    <property type="molecule type" value="Genomic_DNA"/>
</dbReference>
<comment type="similarity">
    <text evidence="1">Belongs to the sigma-70 factor family. ECF subfamily.</text>
</comment>
<dbReference type="NCBIfam" id="TIGR02937">
    <property type="entry name" value="sigma70-ECF"/>
    <property type="match status" value="1"/>
</dbReference>
<sequence>MGEDRQTRVADWVKREVLPCEHLVRAWLARSLVSHADSDDLIQEAYCRLAKIDDFESIERPDAFFFQTVRNLLLNQIRHARIIRIETAAELDDLGLADEAPSPERIVGARRDLARVRERIDALPERCRRIFEMRRIEGLSQREIAARMGVSENIVEHDTAKAIKLVLKALRRSSDVAAAEPYLRTRLR</sequence>
<dbReference type="SUPFAM" id="SSF88659">
    <property type="entry name" value="Sigma3 and sigma4 domains of RNA polymerase sigma factors"/>
    <property type="match status" value="1"/>
</dbReference>
<dbReference type="Pfam" id="PF08281">
    <property type="entry name" value="Sigma70_r4_2"/>
    <property type="match status" value="1"/>
</dbReference>
<reference evidence="7 8" key="1">
    <citation type="submission" date="2023-05" db="EMBL/GenBank/DDBJ databases">
        <authorList>
            <person name="Guo Y."/>
        </authorList>
    </citation>
    <scope>NUCLEOTIDE SEQUENCE [LARGE SCALE GENOMIC DNA]</scope>
    <source>
        <strain evidence="7 8">GR2756</strain>
    </source>
</reference>
<organism evidence="7 8">
    <name type="scientific">Sphingosinicella rhizophila</name>
    <dbReference type="NCBI Taxonomy" id="3050082"/>
    <lineage>
        <taxon>Bacteria</taxon>
        <taxon>Pseudomonadati</taxon>
        <taxon>Pseudomonadota</taxon>
        <taxon>Alphaproteobacteria</taxon>
        <taxon>Sphingomonadales</taxon>
        <taxon>Sphingosinicellaceae</taxon>
        <taxon>Sphingosinicella</taxon>
    </lineage>
</organism>
<name>A0ABU3QAK8_9SPHN</name>
<keyword evidence="2" id="KW-0805">Transcription regulation</keyword>
<evidence type="ECO:0000256" key="2">
    <source>
        <dbReference type="ARBA" id="ARBA00023015"/>
    </source>
</evidence>
<keyword evidence="8" id="KW-1185">Reference proteome</keyword>
<dbReference type="Proteomes" id="UP001259572">
    <property type="component" value="Unassembled WGS sequence"/>
</dbReference>
<evidence type="ECO:0000259" key="5">
    <source>
        <dbReference type="Pfam" id="PF04542"/>
    </source>
</evidence>
<feature type="domain" description="RNA polymerase sigma-70 region 2" evidence="5">
    <location>
        <begin position="22"/>
        <end position="81"/>
    </location>
</feature>
<dbReference type="PANTHER" id="PTHR43133:SF63">
    <property type="entry name" value="RNA POLYMERASE SIGMA FACTOR FECI-RELATED"/>
    <property type="match status" value="1"/>
</dbReference>
<dbReference type="Gene3D" id="1.10.10.10">
    <property type="entry name" value="Winged helix-like DNA-binding domain superfamily/Winged helix DNA-binding domain"/>
    <property type="match status" value="1"/>
</dbReference>
<dbReference type="InterPro" id="IPR013325">
    <property type="entry name" value="RNA_pol_sigma_r2"/>
</dbReference>